<evidence type="ECO:0000313" key="1">
    <source>
        <dbReference type="EMBL" id="MFC3283489.1"/>
    </source>
</evidence>
<proteinExistence type="predicted"/>
<dbReference type="RefSeq" id="WP_386772555.1">
    <property type="nucleotide sequence ID" value="NZ_JBHRUG010000017.1"/>
</dbReference>
<sequence length="44" mass="5031">MELGEKLSGTTRHGEEQLAAARRADNRVMSTFFFSWTGQLENWA</sequence>
<gene>
    <name evidence="1" type="ORF">ACFOEV_07720</name>
</gene>
<accession>A0ABV7LMV1</accession>
<keyword evidence="2" id="KW-1185">Reference proteome</keyword>
<dbReference type="Proteomes" id="UP001595579">
    <property type="component" value="Unassembled WGS sequence"/>
</dbReference>
<reference evidence="2" key="1">
    <citation type="journal article" date="2019" name="Int. J. Syst. Evol. Microbiol.">
        <title>The Global Catalogue of Microorganisms (GCM) 10K type strain sequencing project: providing services to taxonomists for standard genome sequencing and annotation.</title>
        <authorList>
            <consortium name="The Broad Institute Genomics Platform"/>
            <consortium name="The Broad Institute Genome Sequencing Center for Infectious Disease"/>
            <person name="Wu L."/>
            <person name="Ma J."/>
        </authorList>
    </citation>
    <scope>NUCLEOTIDE SEQUENCE [LARGE SCALE GENOMIC DNA]</scope>
    <source>
        <strain evidence="2">CECT 7698</strain>
    </source>
</reference>
<dbReference type="EMBL" id="JBHRUG010000017">
    <property type="protein sequence ID" value="MFC3283489.1"/>
    <property type="molecule type" value="Genomic_DNA"/>
</dbReference>
<comment type="caution">
    <text evidence="1">The sequence shown here is derived from an EMBL/GenBank/DDBJ whole genome shotgun (WGS) entry which is preliminary data.</text>
</comment>
<organism evidence="1 2">
    <name type="scientific">Litchfieldella rifensis</name>
    <dbReference type="NCBI Taxonomy" id="762643"/>
    <lineage>
        <taxon>Bacteria</taxon>
        <taxon>Pseudomonadati</taxon>
        <taxon>Pseudomonadota</taxon>
        <taxon>Gammaproteobacteria</taxon>
        <taxon>Oceanospirillales</taxon>
        <taxon>Halomonadaceae</taxon>
        <taxon>Litchfieldella</taxon>
    </lineage>
</organism>
<protein>
    <submittedName>
        <fullName evidence="1">Uncharacterized protein</fullName>
    </submittedName>
</protein>
<name>A0ABV7LMV1_9GAMM</name>
<evidence type="ECO:0000313" key="2">
    <source>
        <dbReference type="Proteomes" id="UP001595579"/>
    </source>
</evidence>